<reference evidence="4" key="1">
    <citation type="submission" date="2016-06" db="EMBL/GenBank/DDBJ databases">
        <authorList>
            <person name="Varghese N."/>
            <person name="Submissions Spin"/>
        </authorList>
    </citation>
    <scope>NUCLEOTIDE SEQUENCE [LARGE SCALE GENOMIC DNA]</scope>
    <source>
        <strain evidence="4">DSM 43909</strain>
    </source>
</reference>
<proteinExistence type="predicted"/>
<dbReference type="Gene3D" id="2.60.120.10">
    <property type="entry name" value="Jelly Rolls"/>
    <property type="match status" value="1"/>
</dbReference>
<evidence type="ECO:0000256" key="1">
    <source>
        <dbReference type="ARBA" id="ARBA00023125"/>
    </source>
</evidence>
<dbReference type="SUPFAM" id="SSF51182">
    <property type="entry name" value="RmlC-like cupins"/>
    <property type="match status" value="1"/>
</dbReference>
<dbReference type="CDD" id="cd02209">
    <property type="entry name" value="cupin_XRE_C"/>
    <property type="match status" value="1"/>
</dbReference>
<dbReference type="GO" id="GO:0005829">
    <property type="term" value="C:cytosol"/>
    <property type="evidence" value="ECO:0007669"/>
    <property type="project" value="TreeGrafter"/>
</dbReference>
<dbReference type="EMBL" id="LT607411">
    <property type="protein sequence ID" value="SCE98083.1"/>
    <property type="molecule type" value="Genomic_DNA"/>
</dbReference>
<evidence type="ECO:0000259" key="2">
    <source>
        <dbReference type="PROSITE" id="PS50943"/>
    </source>
</evidence>
<dbReference type="InterPro" id="IPR050807">
    <property type="entry name" value="TransReg_Diox_bact_type"/>
</dbReference>
<dbReference type="AlphaFoldDB" id="A0A1C4WPK5"/>
<dbReference type="PANTHER" id="PTHR46797:SF1">
    <property type="entry name" value="METHYLPHOSPHONATE SYNTHASE"/>
    <property type="match status" value="1"/>
</dbReference>
<dbReference type="PROSITE" id="PS50943">
    <property type="entry name" value="HTH_CROC1"/>
    <property type="match status" value="1"/>
</dbReference>
<name>A0A1C4WPK5_MICVI</name>
<dbReference type="Pfam" id="PF01381">
    <property type="entry name" value="HTH_3"/>
    <property type="match status" value="1"/>
</dbReference>
<organism evidence="3 4">
    <name type="scientific">Micromonospora viridifaciens</name>
    <dbReference type="NCBI Taxonomy" id="1881"/>
    <lineage>
        <taxon>Bacteria</taxon>
        <taxon>Bacillati</taxon>
        <taxon>Actinomycetota</taxon>
        <taxon>Actinomycetes</taxon>
        <taxon>Micromonosporales</taxon>
        <taxon>Micromonosporaceae</taxon>
        <taxon>Micromonospora</taxon>
    </lineage>
</organism>
<dbReference type="InterPro" id="IPR013096">
    <property type="entry name" value="Cupin_2"/>
</dbReference>
<dbReference type="SMART" id="SM00530">
    <property type="entry name" value="HTH_XRE"/>
    <property type="match status" value="1"/>
</dbReference>
<evidence type="ECO:0000313" key="3">
    <source>
        <dbReference type="EMBL" id="SCE98083.1"/>
    </source>
</evidence>
<dbReference type="InterPro" id="IPR001387">
    <property type="entry name" value="Cro/C1-type_HTH"/>
</dbReference>
<evidence type="ECO:0000313" key="4">
    <source>
        <dbReference type="Proteomes" id="UP000198242"/>
    </source>
</evidence>
<dbReference type="RefSeq" id="WP_089006502.1">
    <property type="nucleotide sequence ID" value="NZ_LT607411.1"/>
</dbReference>
<dbReference type="InterPro" id="IPR011051">
    <property type="entry name" value="RmlC_Cupin_sf"/>
</dbReference>
<dbReference type="GO" id="GO:0003677">
    <property type="term" value="F:DNA binding"/>
    <property type="evidence" value="ECO:0007669"/>
    <property type="project" value="UniProtKB-KW"/>
</dbReference>
<dbReference type="InterPro" id="IPR014710">
    <property type="entry name" value="RmlC-like_jellyroll"/>
</dbReference>
<dbReference type="Gene3D" id="1.10.260.40">
    <property type="entry name" value="lambda repressor-like DNA-binding domains"/>
    <property type="match status" value="1"/>
</dbReference>
<keyword evidence="1" id="KW-0238">DNA-binding</keyword>
<dbReference type="PANTHER" id="PTHR46797">
    <property type="entry name" value="HTH-TYPE TRANSCRIPTIONAL REGULATOR"/>
    <property type="match status" value="1"/>
</dbReference>
<gene>
    <name evidence="3" type="ORF">GA0074695_2644</name>
</gene>
<protein>
    <submittedName>
        <fullName evidence="3">Cupin domain-containing protein</fullName>
    </submittedName>
</protein>
<dbReference type="GO" id="GO:0003700">
    <property type="term" value="F:DNA-binding transcription factor activity"/>
    <property type="evidence" value="ECO:0007669"/>
    <property type="project" value="TreeGrafter"/>
</dbReference>
<dbReference type="Pfam" id="PF07883">
    <property type="entry name" value="Cupin_2"/>
    <property type="match status" value="1"/>
</dbReference>
<dbReference type="Proteomes" id="UP000198242">
    <property type="component" value="Chromosome I"/>
</dbReference>
<feature type="domain" description="HTH cro/C1-type" evidence="2">
    <location>
        <begin position="19"/>
        <end position="73"/>
    </location>
</feature>
<sequence length="193" mass="20497">MEAKAGWSDPFVERVGQEVRRRRQEAGMTMQQLADASGVSVRMLSHIELGEANPSLVTVAKVAHALGTDFASLARETRPGSLVVSAPGTATGIWSSAAGSHAVLSTASTVRPSAALWDWTLVPGDSYQAEPDPHGSEELFLVISGVLTLIADGHDDTILETGASARLATDRDYGYRNDGSEPVRFIRVTHVTA</sequence>
<dbReference type="CDD" id="cd00093">
    <property type="entry name" value="HTH_XRE"/>
    <property type="match status" value="1"/>
</dbReference>
<accession>A0A1C4WPK5</accession>
<keyword evidence="4" id="KW-1185">Reference proteome</keyword>
<dbReference type="SUPFAM" id="SSF47413">
    <property type="entry name" value="lambda repressor-like DNA-binding domains"/>
    <property type="match status" value="1"/>
</dbReference>
<dbReference type="OrthoDB" id="9805356at2"/>
<dbReference type="InterPro" id="IPR010982">
    <property type="entry name" value="Lambda_DNA-bd_dom_sf"/>
</dbReference>